<dbReference type="PATRIC" id="fig|284581.3.peg.4175"/>
<dbReference type="InterPro" id="IPR050763">
    <property type="entry name" value="ABC_transporter_ATP-binding"/>
</dbReference>
<keyword evidence="1" id="KW-0813">Transport</keyword>
<dbReference type="InterPro" id="IPR003439">
    <property type="entry name" value="ABC_transporter-like_ATP-bd"/>
</dbReference>
<accession>A0A0M0KQG1</accession>
<name>A0A0M0KQG1_9BACI</name>
<dbReference type="SUPFAM" id="SSF52540">
    <property type="entry name" value="P-loop containing nucleoside triphosphate hydrolases"/>
    <property type="match status" value="1"/>
</dbReference>
<dbReference type="Pfam" id="PF00005">
    <property type="entry name" value="ABC_tran"/>
    <property type="match status" value="1"/>
</dbReference>
<dbReference type="EMBL" id="LILC01000030">
    <property type="protein sequence ID" value="KOO41044.1"/>
    <property type="molecule type" value="Genomic_DNA"/>
</dbReference>
<dbReference type="PANTHER" id="PTHR42711">
    <property type="entry name" value="ABC TRANSPORTER ATP-BINDING PROTEIN"/>
    <property type="match status" value="1"/>
</dbReference>
<dbReference type="RefSeq" id="WP_053403027.1">
    <property type="nucleotide sequence ID" value="NZ_JAUKEN010000005.1"/>
</dbReference>
<dbReference type="InterPro" id="IPR027417">
    <property type="entry name" value="P-loop_NTPase"/>
</dbReference>
<dbReference type="PROSITE" id="PS50893">
    <property type="entry name" value="ABC_TRANSPORTER_2"/>
    <property type="match status" value="1"/>
</dbReference>
<dbReference type="OrthoDB" id="9804819at2"/>
<sequence length="337" mass="38179">MGNAIEVVKLRKEFKAYSSRSGLKGAFRDLLTRNYKIHRAVNDISFTVKQGEMVGYIGENGAGKSTTIKMLTGILTPTDGNVTVNGMNPHKERERFAHTIGVVFGQRSQLWWDIAVQESFRLLKKVYKVSDEEYEEHMEHVIRTLDIGPLLDKPVRKLSLGQRMRCELAAALIHNPPLLFLDEPTIGLDVLVKLKIRQFLKEINEKYNTTILLTTHDLADIEALCERVVMLDEGNIIYDGSLKKLRSNWGGQKQVSFEFKEEPNKEELAAFTSALPVSWKEGERANVLVAHVHNEEDAISQVIGKVVARYAIKDISIDETSTEEIIRNIYEEGMTHG</sequence>
<dbReference type="Gene3D" id="3.40.50.300">
    <property type="entry name" value="P-loop containing nucleotide triphosphate hydrolases"/>
    <property type="match status" value="1"/>
</dbReference>
<dbReference type="GO" id="GO:0016887">
    <property type="term" value="F:ATP hydrolysis activity"/>
    <property type="evidence" value="ECO:0007669"/>
    <property type="project" value="InterPro"/>
</dbReference>
<evidence type="ECO:0000256" key="3">
    <source>
        <dbReference type="ARBA" id="ARBA00022840"/>
    </source>
</evidence>
<feature type="domain" description="ABC transporter" evidence="4">
    <location>
        <begin position="25"/>
        <end position="258"/>
    </location>
</feature>
<organism evidence="5 6">
    <name type="scientific">Priestia koreensis</name>
    <dbReference type="NCBI Taxonomy" id="284581"/>
    <lineage>
        <taxon>Bacteria</taxon>
        <taxon>Bacillati</taxon>
        <taxon>Bacillota</taxon>
        <taxon>Bacilli</taxon>
        <taxon>Bacillales</taxon>
        <taxon>Bacillaceae</taxon>
        <taxon>Priestia</taxon>
    </lineage>
</organism>
<dbReference type="InterPro" id="IPR003593">
    <property type="entry name" value="AAA+_ATPase"/>
</dbReference>
<dbReference type="STRING" id="284581.AMD01_18990"/>
<evidence type="ECO:0000313" key="5">
    <source>
        <dbReference type="EMBL" id="KOO41044.1"/>
    </source>
</evidence>
<evidence type="ECO:0000313" key="6">
    <source>
        <dbReference type="Proteomes" id="UP000037558"/>
    </source>
</evidence>
<proteinExistence type="predicted"/>
<reference evidence="6" key="1">
    <citation type="submission" date="2015-08" db="EMBL/GenBank/DDBJ databases">
        <title>Fjat-14210 dsm16467.</title>
        <authorList>
            <person name="Liu B."/>
            <person name="Wang J."/>
            <person name="Zhu Y."/>
            <person name="Liu G."/>
            <person name="Chen Q."/>
            <person name="Chen Z."/>
            <person name="Lan J."/>
            <person name="Che J."/>
            <person name="Ge C."/>
            <person name="Shi H."/>
            <person name="Pan Z."/>
            <person name="Liu X."/>
        </authorList>
    </citation>
    <scope>NUCLEOTIDE SEQUENCE [LARGE SCALE GENOMIC DNA]</scope>
    <source>
        <strain evidence="6">DSM 16467</strain>
    </source>
</reference>
<dbReference type="GO" id="GO:0005524">
    <property type="term" value="F:ATP binding"/>
    <property type="evidence" value="ECO:0007669"/>
    <property type="project" value="UniProtKB-KW"/>
</dbReference>
<dbReference type="Proteomes" id="UP000037558">
    <property type="component" value="Unassembled WGS sequence"/>
</dbReference>
<keyword evidence="2" id="KW-0547">Nucleotide-binding</keyword>
<keyword evidence="6" id="KW-1185">Reference proteome</keyword>
<dbReference type="PANTHER" id="PTHR42711:SF1">
    <property type="entry name" value="ABC-TRANSPORT PROTEIN, ATP-BINDING COMPONENT"/>
    <property type="match status" value="1"/>
</dbReference>
<evidence type="ECO:0000259" key="4">
    <source>
        <dbReference type="PROSITE" id="PS50893"/>
    </source>
</evidence>
<dbReference type="SMART" id="SM00382">
    <property type="entry name" value="AAA"/>
    <property type="match status" value="1"/>
</dbReference>
<protein>
    <submittedName>
        <fullName evidence="5">Daunorubicin ABC transporter ATP-binding protein</fullName>
    </submittedName>
</protein>
<dbReference type="AlphaFoldDB" id="A0A0M0KQG1"/>
<comment type="caution">
    <text evidence="5">The sequence shown here is derived from an EMBL/GenBank/DDBJ whole genome shotgun (WGS) entry which is preliminary data.</text>
</comment>
<evidence type="ECO:0000256" key="1">
    <source>
        <dbReference type="ARBA" id="ARBA00022448"/>
    </source>
</evidence>
<evidence type="ECO:0000256" key="2">
    <source>
        <dbReference type="ARBA" id="ARBA00022741"/>
    </source>
</evidence>
<keyword evidence="3 5" id="KW-0067">ATP-binding</keyword>
<gene>
    <name evidence="5" type="ORF">AMD01_18990</name>
</gene>